<gene>
    <name evidence="2" type="primary">orf275</name>
</gene>
<evidence type="ECO:0000313" key="2">
    <source>
        <dbReference type="EMBL" id="AAF36956.1"/>
    </source>
</evidence>
<geneLocation type="mitochondrion" evidence="2"/>
<proteinExistence type="predicted"/>
<keyword evidence="2" id="KW-0496">Mitochondrion</keyword>
<accession>Q9MG93</accession>
<reference evidence="2" key="1">
    <citation type="journal article" date="2000" name="Nucleic Acids Res.">
        <title>The mitochondrial genome of the stramenopile alga Chrysodidymus synuroideus. Complete sequence, gene content and genome organization.</title>
        <authorList>
            <person name="Chesnick J.M."/>
            <person name="Goff M."/>
            <person name="Graham J."/>
            <person name="Ocampo C."/>
            <person name="Lang B.F."/>
            <person name="Seif E."/>
            <person name="Burger G."/>
        </authorList>
    </citation>
    <scope>NUCLEOTIDE SEQUENCE</scope>
</reference>
<evidence type="ECO:0000256" key="1">
    <source>
        <dbReference type="SAM" id="Phobius"/>
    </source>
</evidence>
<keyword evidence="1" id="KW-0472">Membrane</keyword>
<dbReference type="EMBL" id="AF222718">
    <property type="protein sequence ID" value="AAF36956.1"/>
    <property type="molecule type" value="Genomic_DNA"/>
</dbReference>
<name>Q9MG93_9STRA</name>
<organism evidence="2">
    <name type="scientific">Synura synuroidea</name>
    <dbReference type="NCBI Taxonomy" id="47573"/>
    <lineage>
        <taxon>Eukaryota</taxon>
        <taxon>Sar</taxon>
        <taxon>Stramenopiles</taxon>
        <taxon>Ochrophyta</taxon>
        <taxon>Synurophyceae</taxon>
        <taxon>Synurales</taxon>
        <taxon>Mallomonadaceae</taxon>
        <taxon>Synura</taxon>
    </lineage>
</organism>
<protein>
    <submittedName>
        <fullName evidence="2">Orf275</fullName>
    </submittedName>
</protein>
<feature type="transmembrane region" description="Helical" evidence="1">
    <location>
        <begin position="22"/>
        <end position="43"/>
    </location>
</feature>
<dbReference type="GeneID" id="801010"/>
<feature type="transmembrane region" description="Helical" evidence="1">
    <location>
        <begin position="55"/>
        <end position="75"/>
    </location>
</feature>
<dbReference type="AlphaFoldDB" id="Q9MG93"/>
<keyword evidence="1" id="KW-1133">Transmembrane helix</keyword>
<keyword evidence="1" id="KW-0812">Transmembrane</keyword>
<dbReference type="RefSeq" id="NP_038190.1">
    <property type="nucleotide sequence ID" value="NC_002174.1"/>
</dbReference>
<sequence length="275" mass="32149">MYFNLYFFFLNLIFSNKLKHKVVLYIIVQITFLFFNVIAFSLCDSDTTSNSNINSKNFFITLGVATIILIIIVGMSDNNLKPKPNVPPFVQKVLDDIDKDTYFCSHELRADPSTVFNFPYSNLRIRDEIVYKFNRLTSVEIRDYMRKVEKISDYHKDIWEKNGPTMPSTVEDTIKAYLYNKPIAYVNYHLQKLETDSSFLAEDMKFMAGISNVPCPDIIINSTTNFSSSFGEQFHTAYIRYLSNNTLFHDNNEHSIFIDICHLLILLFKILYKFL</sequence>